<sequence>MLNPDGVVNGSHRCSLSGVDLNRVWDKPSRHMHPEIYHTKAVIQYMCDVLKTPPSVFVDLHGHSRKANVFMFGNNPEESWRADDKALPHNYEFMALPEVLEQSSSAFSFDLCQFGITRGKESSARVTVWRQFGVTRAYTMESTFSGFETGAYKGFQIGTKDLKEVGRELLFGILSVFKMSSRPKKPPRSGLKKRGNSMENAGVSLGTS</sequence>
<comment type="cofactor">
    <cofactor evidence="1">
        <name>Zn(2+)</name>
        <dbReference type="ChEBI" id="CHEBI:29105"/>
    </cofactor>
</comment>
<feature type="region of interest" description="Disordered" evidence="4">
    <location>
        <begin position="180"/>
        <end position="208"/>
    </location>
</feature>
<dbReference type="PANTHER" id="PTHR12756">
    <property type="entry name" value="CYTOSOLIC CARBOXYPEPTIDASE"/>
    <property type="match status" value="1"/>
</dbReference>
<evidence type="ECO:0000256" key="1">
    <source>
        <dbReference type="ARBA" id="ARBA00001947"/>
    </source>
</evidence>
<dbReference type="SUPFAM" id="SSF53187">
    <property type="entry name" value="Zn-dependent exopeptidases"/>
    <property type="match status" value="1"/>
</dbReference>
<dbReference type="PROSITE" id="PS52035">
    <property type="entry name" value="PEPTIDASE_M14"/>
    <property type="match status" value="1"/>
</dbReference>
<evidence type="ECO:0000313" key="7">
    <source>
        <dbReference type="Proteomes" id="UP000230423"/>
    </source>
</evidence>
<proteinExistence type="inferred from homology"/>
<comment type="similarity">
    <text evidence="2 3">Belongs to the peptidase M14 family.</text>
</comment>
<accession>A0A2G9TQV4</accession>
<keyword evidence="7" id="KW-1185">Reference proteome</keyword>
<dbReference type="Proteomes" id="UP000230423">
    <property type="component" value="Unassembled WGS sequence"/>
</dbReference>
<name>A0A2G9TQV4_TELCI</name>
<evidence type="ECO:0000256" key="3">
    <source>
        <dbReference type="PROSITE-ProRule" id="PRU01379"/>
    </source>
</evidence>
<dbReference type="OrthoDB" id="10253041at2759"/>
<reference evidence="6 7" key="1">
    <citation type="submission" date="2015-09" db="EMBL/GenBank/DDBJ databases">
        <title>Draft genome of the parasitic nematode Teladorsagia circumcincta isolate WARC Sus (inbred).</title>
        <authorList>
            <person name="Mitreva M."/>
        </authorList>
    </citation>
    <scope>NUCLEOTIDE SEQUENCE [LARGE SCALE GENOMIC DNA]</scope>
    <source>
        <strain evidence="6 7">S</strain>
    </source>
</reference>
<feature type="compositionally biased region" description="Basic residues" evidence="4">
    <location>
        <begin position="181"/>
        <end position="195"/>
    </location>
</feature>
<feature type="active site" description="Proton donor/acceptor" evidence="3">
    <location>
        <position position="141"/>
    </location>
</feature>
<protein>
    <recommendedName>
        <fullName evidence="5">Peptidase M14 domain-containing protein</fullName>
    </recommendedName>
</protein>
<dbReference type="EMBL" id="KZ355602">
    <property type="protein sequence ID" value="PIO60376.1"/>
    <property type="molecule type" value="Genomic_DNA"/>
</dbReference>
<dbReference type="GO" id="GO:0004181">
    <property type="term" value="F:metallocarboxypeptidase activity"/>
    <property type="evidence" value="ECO:0007669"/>
    <property type="project" value="InterPro"/>
</dbReference>
<feature type="domain" description="Peptidase M14" evidence="5">
    <location>
        <begin position="1"/>
        <end position="180"/>
    </location>
</feature>
<organism evidence="6 7">
    <name type="scientific">Teladorsagia circumcincta</name>
    <name type="common">Brown stomach worm</name>
    <name type="synonym">Ostertagia circumcincta</name>
    <dbReference type="NCBI Taxonomy" id="45464"/>
    <lineage>
        <taxon>Eukaryota</taxon>
        <taxon>Metazoa</taxon>
        <taxon>Ecdysozoa</taxon>
        <taxon>Nematoda</taxon>
        <taxon>Chromadorea</taxon>
        <taxon>Rhabditida</taxon>
        <taxon>Rhabditina</taxon>
        <taxon>Rhabditomorpha</taxon>
        <taxon>Strongyloidea</taxon>
        <taxon>Trichostrongylidae</taxon>
        <taxon>Teladorsagia</taxon>
    </lineage>
</organism>
<dbReference type="Pfam" id="PF00246">
    <property type="entry name" value="Peptidase_M14"/>
    <property type="match status" value="1"/>
</dbReference>
<dbReference type="InterPro" id="IPR000834">
    <property type="entry name" value="Peptidase_M14"/>
</dbReference>
<dbReference type="GO" id="GO:0006508">
    <property type="term" value="P:proteolysis"/>
    <property type="evidence" value="ECO:0007669"/>
    <property type="project" value="InterPro"/>
</dbReference>
<evidence type="ECO:0000256" key="2">
    <source>
        <dbReference type="ARBA" id="ARBA00005988"/>
    </source>
</evidence>
<dbReference type="InterPro" id="IPR050821">
    <property type="entry name" value="Cytosolic_carboxypeptidase"/>
</dbReference>
<evidence type="ECO:0000313" key="6">
    <source>
        <dbReference type="EMBL" id="PIO60376.1"/>
    </source>
</evidence>
<dbReference type="AlphaFoldDB" id="A0A2G9TQV4"/>
<dbReference type="GO" id="GO:0008270">
    <property type="term" value="F:zinc ion binding"/>
    <property type="evidence" value="ECO:0007669"/>
    <property type="project" value="InterPro"/>
</dbReference>
<evidence type="ECO:0000256" key="4">
    <source>
        <dbReference type="SAM" id="MobiDB-lite"/>
    </source>
</evidence>
<evidence type="ECO:0000259" key="5">
    <source>
        <dbReference type="PROSITE" id="PS52035"/>
    </source>
</evidence>
<dbReference type="PANTHER" id="PTHR12756:SF11">
    <property type="entry name" value="CYTOSOLIC CARBOXYPEPTIDASE 1"/>
    <property type="match status" value="1"/>
</dbReference>
<gene>
    <name evidence="6" type="ORF">TELCIR_18127</name>
</gene>
<dbReference type="Gene3D" id="3.40.630.10">
    <property type="entry name" value="Zn peptidases"/>
    <property type="match status" value="1"/>
</dbReference>